<dbReference type="InterPro" id="IPR003593">
    <property type="entry name" value="AAA+_ATPase"/>
</dbReference>
<dbReference type="Proteomes" id="UP000292445">
    <property type="component" value="Unassembled WGS sequence"/>
</dbReference>
<evidence type="ECO:0000256" key="3">
    <source>
        <dbReference type="ARBA" id="ARBA00022448"/>
    </source>
</evidence>
<keyword evidence="6 9" id="KW-0067">ATP-binding</keyword>
<dbReference type="GO" id="GO:0005524">
    <property type="term" value="F:ATP binding"/>
    <property type="evidence" value="ECO:0007669"/>
    <property type="project" value="UniProtKB-KW"/>
</dbReference>
<name>A0A4Q7N6I4_9BURK</name>
<dbReference type="PROSITE" id="PS50893">
    <property type="entry name" value="ABC_TRANSPORTER_2"/>
    <property type="match status" value="1"/>
</dbReference>
<organism evidence="9 10">
    <name type="scientific">Pigmentiphaga kullae</name>
    <dbReference type="NCBI Taxonomy" id="151784"/>
    <lineage>
        <taxon>Bacteria</taxon>
        <taxon>Pseudomonadati</taxon>
        <taxon>Pseudomonadota</taxon>
        <taxon>Betaproteobacteria</taxon>
        <taxon>Burkholderiales</taxon>
        <taxon>Alcaligenaceae</taxon>
        <taxon>Pigmentiphaga</taxon>
    </lineage>
</organism>
<dbReference type="FunFam" id="3.40.50.300:FF:000016">
    <property type="entry name" value="Oligopeptide ABC transporter ATP-binding component"/>
    <property type="match status" value="1"/>
</dbReference>
<reference evidence="9 10" key="1">
    <citation type="submission" date="2019-02" db="EMBL/GenBank/DDBJ databases">
        <title>Genomic Encyclopedia of Type Strains, Phase IV (KMG-IV): sequencing the most valuable type-strain genomes for metagenomic binning, comparative biology and taxonomic classification.</title>
        <authorList>
            <person name="Goeker M."/>
        </authorList>
    </citation>
    <scope>NUCLEOTIDE SEQUENCE [LARGE SCALE GENOMIC DNA]</scope>
    <source>
        <strain evidence="9 10">K24</strain>
    </source>
</reference>
<proteinExistence type="inferred from homology"/>
<dbReference type="SMART" id="SM00382">
    <property type="entry name" value="AAA"/>
    <property type="match status" value="1"/>
</dbReference>
<dbReference type="InterPro" id="IPR027417">
    <property type="entry name" value="P-loop_NTPase"/>
</dbReference>
<keyword evidence="4" id="KW-1003">Cell membrane</keyword>
<dbReference type="Pfam" id="PF00005">
    <property type="entry name" value="ABC_tran"/>
    <property type="match status" value="1"/>
</dbReference>
<dbReference type="Gene3D" id="3.40.50.300">
    <property type="entry name" value="P-loop containing nucleotide triphosphate hydrolases"/>
    <property type="match status" value="1"/>
</dbReference>
<evidence type="ECO:0000256" key="2">
    <source>
        <dbReference type="ARBA" id="ARBA00005417"/>
    </source>
</evidence>
<feature type="domain" description="ABC transporter" evidence="8">
    <location>
        <begin position="9"/>
        <end position="259"/>
    </location>
</feature>
<dbReference type="PANTHER" id="PTHR43297:SF2">
    <property type="entry name" value="DIPEPTIDE TRANSPORT ATP-BINDING PROTEIN DPPD"/>
    <property type="match status" value="1"/>
</dbReference>
<evidence type="ECO:0000313" key="9">
    <source>
        <dbReference type="EMBL" id="RZS76961.1"/>
    </source>
</evidence>
<dbReference type="SUPFAM" id="SSF52540">
    <property type="entry name" value="P-loop containing nucleoside triphosphate hydrolases"/>
    <property type="match status" value="1"/>
</dbReference>
<keyword evidence="10" id="KW-1185">Reference proteome</keyword>
<comment type="subcellular location">
    <subcellularLocation>
        <location evidence="1">Cell inner membrane</location>
        <topology evidence="1">Peripheral membrane protein</topology>
    </subcellularLocation>
</comment>
<dbReference type="EMBL" id="SGXC01000004">
    <property type="protein sequence ID" value="RZS76961.1"/>
    <property type="molecule type" value="Genomic_DNA"/>
</dbReference>
<comment type="similarity">
    <text evidence="2">Belongs to the ABC transporter superfamily.</text>
</comment>
<dbReference type="GO" id="GO:0055085">
    <property type="term" value="P:transmembrane transport"/>
    <property type="evidence" value="ECO:0007669"/>
    <property type="project" value="UniProtKB-ARBA"/>
</dbReference>
<dbReference type="RefSeq" id="WP_130362028.1">
    <property type="nucleotide sequence ID" value="NZ_SGXC01000004.1"/>
</dbReference>
<evidence type="ECO:0000256" key="4">
    <source>
        <dbReference type="ARBA" id="ARBA00022475"/>
    </source>
</evidence>
<sequence>MSANSQALLQVDGLSVEMDVPAGLLHAVSDVSFEVGSGRTFCLVGESGCGKTMTSLALMQLLPRKARLSARRILFEGRDLARMSPREVAQLRGDRMGMIFQDPMTALNPVYTVGDQLAEVYVRHRRASRGQARDRAVELLERVGIMSAGQRLAQYPHQLSGGLRQRVMIAMTLMCEPSLVIADEPTTALDVTVQVQILQLLKKLQAEMGMAIILITHNLGVVARMADDVAVMYGGRIVESGSPTQVFGRASHPYTRGLMACMPTRGEAGPGQRLGSIPGTVPSLVGEHQGCAFRNRCAHAGDACGHGVIAMRDAGGGHHYRCVLAAGAGSGRHAVQEALQ</sequence>
<evidence type="ECO:0000256" key="5">
    <source>
        <dbReference type="ARBA" id="ARBA00022741"/>
    </source>
</evidence>
<evidence type="ECO:0000259" key="8">
    <source>
        <dbReference type="PROSITE" id="PS50893"/>
    </source>
</evidence>
<keyword evidence="7" id="KW-0472">Membrane</keyword>
<dbReference type="OrthoDB" id="9802772at2"/>
<dbReference type="NCBIfam" id="TIGR01727">
    <property type="entry name" value="oligo_HPY"/>
    <property type="match status" value="1"/>
</dbReference>
<dbReference type="CDD" id="cd03257">
    <property type="entry name" value="ABC_NikE_OppD_transporters"/>
    <property type="match status" value="1"/>
</dbReference>
<evidence type="ECO:0000313" key="10">
    <source>
        <dbReference type="Proteomes" id="UP000292445"/>
    </source>
</evidence>
<keyword evidence="5" id="KW-0547">Nucleotide-binding</keyword>
<dbReference type="AlphaFoldDB" id="A0A4Q7N6I4"/>
<evidence type="ECO:0000256" key="7">
    <source>
        <dbReference type="ARBA" id="ARBA00023136"/>
    </source>
</evidence>
<dbReference type="GO" id="GO:0015833">
    <property type="term" value="P:peptide transport"/>
    <property type="evidence" value="ECO:0007669"/>
    <property type="project" value="InterPro"/>
</dbReference>
<dbReference type="Pfam" id="PF08352">
    <property type="entry name" value="oligo_HPY"/>
    <property type="match status" value="1"/>
</dbReference>
<protein>
    <submittedName>
        <fullName evidence="9">Peptide/nickel transport system ATP-binding protein</fullName>
    </submittedName>
</protein>
<dbReference type="InterPro" id="IPR050388">
    <property type="entry name" value="ABC_Ni/Peptide_Import"/>
</dbReference>
<evidence type="ECO:0000256" key="1">
    <source>
        <dbReference type="ARBA" id="ARBA00004417"/>
    </source>
</evidence>
<dbReference type="GO" id="GO:0016887">
    <property type="term" value="F:ATP hydrolysis activity"/>
    <property type="evidence" value="ECO:0007669"/>
    <property type="project" value="InterPro"/>
</dbReference>
<dbReference type="PANTHER" id="PTHR43297">
    <property type="entry name" value="OLIGOPEPTIDE TRANSPORT ATP-BINDING PROTEIN APPD"/>
    <property type="match status" value="1"/>
</dbReference>
<comment type="caution">
    <text evidence="9">The sequence shown here is derived from an EMBL/GenBank/DDBJ whole genome shotgun (WGS) entry which is preliminary data.</text>
</comment>
<gene>
    <name evidence="9" type="ORF">EV675_5684</name>
</gene>
<dbReference type="InterPro" id="IPR013563">
    <property type="entry name" value="Oligopep_ABC_C"/>
</dbReference>
<dbReference type="InterPro" id="IPR003439">
    <property type="entry name" value="ABC_transporter-like_ATP-bd"/>
</dbReference>
<keyword evidence="3" id="KW-0813">Transport</keyword>
<dbReference type="GO" id="GO:0005886">
    <property type="term" value="C:plasma membrane"/>
    <property type="evidence" value="ECO:0007669"/>
    <property type="project" value="UniProtKB-SubCell"/>
</dbReference>
<accession>A0A4Q7N6I4</accession>
<evidence type="ECO:0000256" key="6">
    <source>
        <dbReference type="ARBA" id="ARBA00022840"/>
    </source>
</evidence>